<dbReference type="AlphaFoldDB" id="A0A2P6V8J4"/>
<comment type="similarity">
    <text evidence="2">Belongs to the snRNP Sm proteins family.</text>
</comment>
<comment type="subcellular location">
    <subcellularLocation>
        <location evidence="1">Nucleus</location>
    </subcellularLocation>
</comment>
<dbReference type="GO" id="GO:0000398">
    <property type="term" value="P:mRNA splicing, via spliceosome"/>
    <property type="evidence" value="ECO:0007669"/>
    <property type="project" value="InterPro"/>
</dbReference>
<keyword evidence="6" id="KW-0508">mRNA splicing</keyword>
<keyword evidence="8" id="KW-0687">Ribonucleoprotein</keyword>
<dbReference type="CDD" id="cd01729">
    <property type="entry name" value="LSm7"/>
    <property type="match status" value="1"/>
</dbReference>
<keyword evidence="3" id="KW-0507">mRNA processing</keyword>
<reference evidence="10 11" key="1">
    <citation type="journal article" date="2018" name="Plant J.">
        <title>Genome sequences of Chlorella sorokiniana UTEX 1602 and Micractinium conductrix SAG 241.80: implications to maltose excretion by a green alga.</title>
        <authorList>
            <person name="Arriola M.B."/>
            <person name="Velmurugan N."/>
            <person name="Zhang Y."/>
            <person name="Plunkett M.H."/>
            <person name="Hondzo H."/>
            <person name="Barney B.M."/>
        </authorList>
    </citation>
    <scope>NUCLEOTIDE SEQUENCE [LARGE SCALE GENOMIC DNA]</scope>
    <source>
        <strain evidence="10 11">SAG 241.80</strain>
    </source>
</reference>
<dbReference type="Pfam" id="PF01423">
    <property type="entry name" value="LSM"/>
    <property type="match status" value="1"/>
</dbReference>
<dbReference type="SUPFAM" id="SSF50182">
    <property type="entry name" value="Sm-like ribonucleoproteins"/>
    <property type="match status" value="1"/>
</dbReference>
<protein>
    <submittedName>
        <fullName evidence="10">Sm LSM7</fullName>
    </submittedName>
</protein>
<dbReference type="Proteomes" id="UP000239649">
    <property type="component" value="Unassembled WGS sequence"/>
</dbReference>
<dbReference type="STRING" id="554055.A0A2P6V8J4"/>
<dbReference type="EMBL" id="LHPF02000020">
    <property type="protein sequence ID" value="PSC70391.1"/>
    <property type="molecule type" value="Genomic_DNA"/>
</dbReference>
<evidence type="ECO:0000313" key="10">
    <source>
        <dbReference type="EMBL" id="PSC70391.1"/>
    </source>
</evidence>
<dbReference type="FunFam" id="2.30.30.100:FF:000034">
    <property type="entry name" value="sm-like protein LSM7"/>
    <property type="match status" value="1"/>
</dbReference>
<dbReference type="SMART" id="SM00651">
    <property type="entry name" value="Sm"/>
    <property type="match status" value="1"/>
</dbReference>
<evidence type="ECO:0000256" key="3">
    <source>
        <dbReference type="ARBA" id="ARBA00022664"/>
    </source>
</evidence>
<evidence type="ECO:0000313" key="11">
    <source>
        <dbReference type="Proteomes" id="UP000239649"/>
    </source>
</evidence>
<dbReference type="GO" id="GO:0071004">
    <property type="term" value="C:U2-type prespliceosome"/>
    <property type="evidence" value="ECO:0007669"/>
    <property type="project" value="TreeGrafter"/>
</dbReference>
<dbReference type="GO" id="GO:0071013">
    <property type="term" value="C:catalytic step 2 spliceosome"/>
    <property type="evidence" value="ECO:0007669"/>
    <property type="project" value="TreeGrafter"/>
</dbReference>
<dbReference type="InterPro" id="IPR017132">
    <property type="entry name" value="Lsm7"/>
</dbReference>
<dbReference type="InterPro" id="IPR001163">
    <property type="entry name" value="Sm_dom_euk/arc"/>
</dbReference>
<keyword evidence="11" id="KW-1185">Reference proteome</keyword>
<keyword evidence="5" id="KW-0694">RNA-binding</keyword>
<dbReference type="InterPro" id="IPR010920">
    <property type="entry name" value="LSM_dom_sf"/>
</dbReference>
<evidence type="ECO:0000256" key="4">
    <source>
        <dbReference type="ARBA" id="ARBA00022728"/>
    </source>
</evidence>
<keyword evidence="7" id="KW-0539">Nucleus</keyword>
<dbReference type="GO" id="GO:1990726">
    <property type="term" value="C:Lsm1-7-Pat1 complex"/>
    <property type="evidence" value="ECO:0007669"/>
    <property type="project" value="TreeGrafter"/>
</dbReference>
<dbReference type="GO" id="GO:0000956">
    <property type="term" value="P:nuclear-transcribed mRNA catabolic process"/>
    <property type="evidence" value="ECO:0007669"/>
    <property type="project" value="InterPro"/>
</dbReference>
<evidence type="ECO:0000256" key="1">
    <source>
        <dbReference type="ARBA" id="ARBA00004123"/>
    </source>
</evidence>
<evidence type="ECO:0000256" key="7">
    <source>
        <dbReference type="ARBA" id="ARBA00023242"/>
    </source>
</evidence>
<dbReference type="PANTHER" id="PTHR10553:SF5">
    <property type="entry name" value="U6 SNRNA-ASSOCIATED SM-LIKE PROTEIN LSM7"/>
    <property type="match status" value="1"/>
</dbReference>
<dbReference type="GO" id="GO:0005688">
    <property type="term" value="C:U6 snRNP"/>
    <property type="evidence" value="ECO:0007669"/>
    <property type="project" value="TreeGrafter"/>
</dbReference>
<gene>
    <name evidence="10" type="ORF">C2E20_6200</name>
</gene>
<organism evidence="10 11">
    <name type="scientific">Micractinium conductrix</name>
    <dbReference type="NCBI Taxonomy" id="554055"/>
    <lineage>
        <taxon>Eukaryota</taxon>
        <taxon>Viridiplantae</taxon>
        <taxon>Chlorophyta</taxon>
        <taxon>core chlorophytes</taxon>
        <taxon>Trebouxiophyceae</taxon>
        <taxon>Chlorellales</taxon>
        <taxon>Chlorellaceae</taxon>
        <taxon>Chlorella clade</taxon>
        <taxon>Micractinium</taxon>
    </lineage>
</organism>
<dbReference type="InterPro" id="IPR047575">
    <property type="entry name" value="Sm"/>
</dbReference>
<dbReference type="PANTHER" id="PTHR10553">
    <property type="entry name" value="SMALL NUCLEAR RIBONUCLEOPROTEIN"/>
    <property type="match status" value="1"/>
</dbReference>
<dbReference type="GO" id="GO:0097526">
    <property type="term" value="C:spliceosomal tri-snRNP complex"/>
    <property type="evidence" value="ECO:0007669"/>
    <property type="project" value="TreeGrafter"/>
</dbReference>
<dbReference type="PIRSF" id="PIRSF037188">
    <property type="entry name" value="U6_snRNA_Lsm7"/>
    <property type="match status" value="1"/>
</dbReference>
<dbReference type="OrthoDB" id="2146at2759"/>
<dbReference type="InterPro" id="IPR044641">
    <property type="entry name" value="Lsm7/SmG-like"/>
</dbReference>
<evidence type="ECO:0000256" key="2">
    <source>
        <dbReference type="ARBA" id="ARBA00006850"/>
    </source>
</evidence>
<dbReference type="GO" id="GO:0005689">
    <property type="term" value="C:U12-type spliceosomal complex"/>
    <property type="evidence" value="ECO:0007669"/>
    <property type="project" value="TreeGrafter"/>
</dbReference>
<evidence type="ECO:0000256" key="5">
    <source>
        <dbReference type="ARBA" id="ARBA00022884"/>
    </source>
</evidence>
<dbReference type="Gene3D" id="2.30.30.100">
    <property type="match status" value="1"/>
</dbReference>
<comment type="caution">
    <text evidence="10">The sequence shown here is derived from an EMBL/GenBank/DDBJ whole genome shotgun (WGS) entry which is preliminary data.</text>
</comment>
<feature type="domain" description="Sm" evidence="9">
    <location>
        <begin position="7"/>
        <end position="87"/>
    </location>
</feature>
<dbReference type="GO" id="GO:0003723">
    <property type="term" value="F:RNA binding"/>
    <property type="evidence" value="ECO:0007669"/>
    <property type="project" value="UniProtKB-KW"/>
</dbReference>
<sequence>MAARTKESALDLSKFVDKSIRVKLAGGREVVGVLKGYDQLLNLVLDEAVEYLRDPEDPMRVTDTTRPLGLIVARGTSVMLVVPTSGTEEIANPFAQEMEG</sequence>
<dbReference type="PROSITE" id="PS52002">
    <property type="entry name" value="SM"/>
    <property type="match status" value="1"/>
</dbReference>
<proteinExistence type="inferred from homology"/>
<evidence type="ECO:0000256" key="8">
    <source>
        <dbReference type="ARBA" id="ARBA00023274"/>
    </source>
</evidence>
<name>A0A2P6V8J4_9CHLO</name>
<accession>A0A2P6V8J4</accession>
<evidence type="ECO:0000259" key="9">
    <source>
        <dbReference type="PROSITE" id="PS52002"/>
    </source>
</evidence>
<evidence type="ECO:0000256" key="6">
    <source>
        <dbReference type="ARBA" id="ARBA00023187"/>
    </source>
</evidence>
<keyword evidence="4" id="KW-0747">Spliceosome</keyword>